<organism evidence="1 2">
    <name type="scientific">Iningainema tapete BLCC-T55</name>
    <dbReference type="NCBI Taxonomy" id="2748662"/>
    <lineage>
        <taxon>Bacteria</taxon>
        <taxon>Bacillati</taxon>
        <taxon>Cyanobacteriota</taxon>
        <taxon>Cyanophyceae</taxon>
        <taxon>Nostocales</taxon>
        <taxon>Scytonemataceae</taxon>
        <taxon>Iningainema tapete</taxon>
    </lineage>
</organism>
<reference evidence="1" key="1">
    <citation type="submission" date="2020-09" db="EMBL/GenBank/DDBJ databases">
        <title>Iningainema tapete sp. nov. (Scytonemataceae, Cyanobacteria) from greenhouses in central Florida (USA) produces two types of nodularin with biosynthetic potential for microcystin-LR and anabaenopeptins.</title>
        <authorList>
            <person name="Berthold D.E."/>
            <person name="Lefler F.W."/>
            <person name="Huang I.-S."/>
            <person name="Abdulla H."/>
            <person name="Zimba P.V."/>
            <person name="Laughinghouse H.D. IV."/>
        </authorList>
    </citation>
    <scope>NUCLEOTIDE SEQUENCE</scope>
    <source>
        <strain evidence="1">BLCCT55</strain>
    </source>
</reference>
<dbReference type="EMBL" id="JACXAE010000124">
    <property type="protein sequence ID" value="MBD2778185.1"/>
    <property type="molecule type" value="Genomic_DNA"/>
</dbReference>
<evidence type="ECO:0000313" key="1">
    <source>
        <dbReference type="EMBL" id="MBD2778185.1"/>
    </source>
</evidence>
<gene>
    <name evidence="1" type="ORF">ICL16_40645</name>
</gene>
<dbReference type="Gene3D" id="1.10.4080.10">
    <property type="entry name" value="ADP-ribosylation/Crystallin J1"/>
    <property type="match status" value="1"/>
</dbReference>
<name>A0A8J7CHV3_9CYAN</name>
<dbReference type="Pfam" id="PF03747">
    <property type="entry name" value="ADP_ribosyl_GH"/>
    <property type="match status" value="1"/>
</dbReference>
<dbReference type="InterPro" id="IPR005502">
    <property type="entry name" value="Ribosyl_crysJ1"/>
</dbReference>
<protein>
    <submittedName>
        <fullName evidence="1">ADP-ribosylglycohydrolase family protein</fullName>
    </submittedName>
</protein>
<dbReference type="Proteomes" id="UP000629098">
    <property type="component" value="Unassembled WGS sequence"/>
</dbReference>
<proteinExistence type="predicted"/>
<sequence length="288" mass="32496">MRYSLANRFKGALLGAFLGQLSFLNEMTAKNLDWLEMVISGIQSLIDLGKFESKDWHRRKQQIFPNHNQDSYQLYEEIVTTLPVALFFHESTVKLRQSLLQLAQWHDDPVIRDGTLVVGYAISLCLTEKLSLYTVIPQTISFLGESSSLSQQLLKINYLLKEQAGLERVQAELVGKKSEQAITIAFYCFLRTLEDFRLSVLLSHRIGISNTSVITGVLSGAYNSVVGIPVSWQLLAQTNLTKSQLTSFSQMLKLADALVYVWSGVYDTHNQAEVKQNNHVIAAPRVIR</sequence>
<accession>A0A8J7CHV3</accession>
<dbReference type="RefSeq" id="WP_190837565.1">
    <property type="nucleotide sequence ID" value="NZ_CAWPPI010000124.1"/>
</dbReference>
<dbReference type="InterPro" id="IPR036705">
    <property type="entry name" value="Ribosyl_crysJ1_sf"/>
</dbReference>
<dbReference type="SUPFAM" id="SSF101478">
    <property type="entry name" value="ADP-ribosylglycohydrolase"/>
    <property type="match status" value="1"/>
</dbReference>
<comment type="caution">
    <text evidence="1">The sequence shown here is derived from an EMBL/GenBank/DDBJ whole genome shotgun (WGS) entry which is preliminary data.</text>
</comment>
<evidence type="ECO:0000313" key="2">
    <source>
        <dbReference type="Proteomes" id="UP000629098"/>
    </source>
</evidence>
<keyword evidence="2" id="KW-1185">Reference proteome</keyword>
<dbReference type="AlphaFoldDB" id="A0A8J7CHV3"/>